<evidence type="ECO:0000313" key="2">
    <source>
        <dbReference type="Proteomes" id="UP001595851"/>
    </source>
</evidence>
<dbReference type="RefSeq" id="WP_379531405.1">
    <property type="nucleotide sequence ID" value="NZ_JBHSBI010000016.1"/>
</dbReference>
<dbReference type="Proteomes" id="UP001595851">
    <property type="component" value="Unassembled WGS sequence"/>
</dbReference>
<comment type="caution">
    <text evidence="1">The sequence shown here is derived from an EMBL/GenBank/DDBJ whole genome shotgun (WGS) entry which is preliminary data.</text>
</comment>
<proteinExistence type="predicted"/>
<gene>
    <name evidence="1" type="ORF">ACFOY2_29755</name>
</gene>
<organism evidence="1 2">
    <name type="scientific">Nonomuraea purpurea</name>
    <dbReference type="NCBI Taxonomy" id="1849276"/>
    <lineage>
        <taxon>Bacteria</taxon>
        <taxon>Bacillati</taxon>
        <taxon>Actinomycetota</taxon>
        <taxon>Actinomycetes</taxon>
        <taxon>Streptosporangiales</taxon>
        <taxon>Streptosporangiaceae</taxon>
        <taxon>Nonomuraea</taxon>
    </lineage>
</organism>
<evidence type="ECO:0000313" key="1">
    <source>
        <dbReference type="EMBL" id="MFC4011448.1"/>
    </source>
</evidence>
<protein>
    <submittedName>
        <fullName evidence="1">Uncharacterized protein</fullName>
    </submittedName>
</protein>
<reference evidence="2" key="1">
    <citation type="journal article" date="2019" name="Int. J. Syst. Evol. Microbiol.">
        <title>The Global Catalogue of Microorganisms (GCM) 10K type strain sequencing project: providing services to taxonomists for standard genome sequencing and annotation.</title>
        <authorList>
            <consortium name="The Broad Institute Genomics Platform"/>
            <consortium name="The Broad Institute Genome Sequencing Center for Infectious Disease"/>
            <person name="Wu L."/>
            <person name="Ma J."/>
        </authorList>
    </citation>
    <scope>NUCLEOTIDE SEQUENCE [LARGE SCALE GENOMIC DNA]</scope>
    <source>
        <strain evidence="2">TBRC 1276</strain>
    </source>
</reference>
<dbReference type="EMBL" id="JBHSBI010000016">
    <property type="protein sequence ID" value="MFC4011448.1"/>
    <property type="molecule type" value="Genomic_DNA"/>
</dbReference>
<sequence>MGARGFDLHGFGHSEEEAPAAVDLAAEAEALVGLKAGFGTRYHVWRGLSEAKALNAWFAMPREQIIGIRAGVLTADCPEGLRLQIKAQLAQIEGQPEQQEE</sequence>
<accession>A0ABV8GBR8</accession>
<keyword evidence="2" id="KW-1185">Reference proteome</keyword>
<name>A0ABV8GBR8_9ACTN</name>